<feature type="compositionally biased region" description="Basic and acidic residues" evidence="2">
    <location>
        <begin position="349"/>
        <end position="360"/>
    </location>
</feature>
<dbReference type="Proteomes" id="UP001156398">
    <property type="component" value="Unassembled WGS sequence"/>
</dbReference>
<comment type="similarity">
    <text evidence="1">Belongs to the TolB family.</text>
</comment>
<dbReference type="InterPro" id="IPR001434">
    <property type="entry name" value="OmcB-like_DUF11"/>
</dbReference>
<feature type="chain" id="PRO_5045722701" description="DUF11 domain-containing protein" evidence="3">
    <location>
        <begin position="31"/>
        <end position="1054"/>
    </location>
</feature>
<dbReference type="SUPFAM" id="SSF82171">
    <property type="entry name" value="DPP6 N-terminal domain-like"/>
    <property type="match status" value="1"/>
</dbReference>
<dbReference type="InterPro" id="IPR011042">
    <property type="entry name" value="6-blade_b-propeller_TolB-like"/>
</dbReference>
<dbReference type="Pfam" id="PF07676">
    <property type="entry name" value="PD40"/>
    <property type="match status" value="4"/>
</dbReference>
<dbReference type="Gene3D" id="2.60.40.10">
    <property type="entry name" value="Immunoglobulins"/>
    <property type="match status" value="1"/>
</dbReference>
<reference evidence="5 6" key="1">
    <citation type="submission" date="2023-05" db="EMBL/GenBank/DDBJ databases">
        <title>Streptantibioticus silvisoli sp. nov., acidotolerant actinomycetes 1 from pine litter.</title>
        <authorList>
            <person name="Swiecimska M."/>
            <person name="Golinska P."/>
            <person name="Sangal V."/>
            <person name="Wachnowicz B."/>
            <person name="Goodfellow M."/>
        </authorList>
    </citation>
    <scope>NUCLEOTIDE SEQUENCE [LARGE SCALE GENOMIC DNA]</scope>
    <source>
        <strain evidence="5 6">SL54</strain>
    </source>
</reference>
<keyword evidence="6" id="KW-1185">Reference proteome</keyword>
<sequence>MRPTRRSARPAAALALLALAGGALTLPARAPVAARPAVAAVSGIAGRIAFAGTDHLGLGRVTGTTGTAPLFGPGPQHFDQDPSALGSLLVFTSLRDSAQPQVYLREASGAVRRLTTGMDAAHPRLTPDGRDVVFDSAEPGGTGGGTQRDLWLVGTDGTGLRRLTDTPAAETSPTVSPDGRTLAYSSTADPRHAQLYVRPLAGGTPVRITDVAVGDAVEPVWNPVDDAAHRDLIAYTWDQGGDTGPRLRITTPDGADRPLFTDTQAGWRTSAAAWLPGGDDVLFLSPDASGGAPTSYPRLYRTQLPSCETQLVLDDPRTVGPPTWLGDPVSGGPVVGQTSAGSPGTADLEDVRPDGSDPRDLGVSILTEDPAADTNTDPDKDPLFEPAAGYDPWTERQTYTPDGQRIVVTRFEGPADDRIERLWEVNADGSDPHPLDLPGRGTHEWDTDPVVSPDGSLVAFTMTDPGRATTDPDHGRVVVADLADGAVVGTVQPPADQPDASDAQPAWAPDGRHLAFTRTETVDGRGGSKHIWTAAFPGLGAQTDVSTTVCPGDCAVVDDSPAYSPAGGDLAFNREVADAPGTGRTGVLVVSGDGGCRVVLPLGLTGSDACRRELPDSSADGPFQPRDVAWSSDGSQLVFTARRAQALDSPEELEVYDVARATLTPLDSGLPGRQKEPDVQPSTDLSLSAPPTTPPVRPGSRTTVVVTVTNHGPLPSPNTVLTVSVPTGVRLSGLTTATGTCDAASLQCRLGLLPPGRSVPVTATVTGTTIGDHQLVWTVCGDLPDPTSDNTGPTVVPVVATLPTPPPSSPPPTSPPPSSPPPTSPPSTSPSPSIGVPPPPASGPALSLTAQPDPGYVGGRVTLTYTVRDGPGTPATGLELTLGLPPKVPTEPLPAGCAAGVCELADVSPGATAAVQVVLKPRAALRTTVTGSLTTTGTDPDTGDNTATTPVRVLQPRIVAVPPIGKPGFVTSVRGTDFPPGVPVRFSWNPGITAAAAPTVPDGHGAFAGQLLILAKDQTGPRTITARGPGFSPVTCDFLVVSGSIGPPDEVERR</sequence>
<feature type="compositionally biased region" description="Polar residues" evidence="2">
    <location>
        <begin position="680"/>
        <end position="690"/>
    </location>
</feature>
<evidence type="ECO:0000313" key="5">
    <source>
        <dbReference type="EMBL" id="MDI5961158.1"/>
    </source>
</evidence>
<dbReference type="PROSITE" id="PS51318">
    <property type="entry name" value="TAT"/>
    <property type="match status" value="1"/>
</dbReference>
<evidence type="ECO:0000259" key="4">
    <source>
        <dbReference type="Pfam" id="PF01345"/>
    </source>
</evidence>
<dbReference type="InterPro" id="IPR011659">
    <property type="entry name" value="WD40"/>
</dbReference>
<dbReference type="RefSeq" id="WP_282704344.1">
    <property type="nucleotide sequence ID" value="NZ_JAAGKO020000001.1"/>
</dbReference>
<feature type="domain" description="DUF11" evidence="4">
    <location>
        <begin position="684"/>
        <end position="790"/>
    </location>
</feature>
<gene>
    <name evidence="5" type="ORF">POF43_000200</name>
</gene>
<proteinExistence type="inferred from homology"/>
<evidence type="ECO:0000256" key="1">
    <source>
        <dbReference type="ARBA" id="ARBA00009820"/>
    </source>
</evidence>
<dbReference type="Gene3D" id="2.120.10.30">
    <property type="entry name" value="TolB, C-terminal domain"/>
    <property type="match status" value="3"/>
</dbReference>
<feature type="region of interest" description="Disordered" evidence="2">
    <location>
        <begin position="317"/>
        <end position="397"/>
    </location>
</feature>
<feature type="region of interest" description="Disordered" evidence="2">
    <location>
        <begin position="665"/>
        <end position="700"/>
    </location>
</feature>
<organism evidence="5 6">
    <name type="scientific">Streptantibioticus silvisoli</name>
    <dbReference type="NCBI Taxonomy" id="2705255"/>
    <lineage>
        <taxon>Bacteria</taxon>
        <taxon>Bacillati</taxon>
        <taxon>Actinomycetota</taxon>
        <taxon>Actinomycetes</taxon>
        <taxon>Kitasatosporales</taxon>
        <taxon>Streptomycetaceae</taxon>
        <taxon>Streptantibioticus</taxon>
    </lineage>
</organism>
<evidence type="ECO:0000256" key="2">
    <source>
        <dbReference type="SAM" id="MobiDB-lite"/>
    </source>
</evidence>
<accession>A0ABT6VUM7</accession>
<feature type="signal peptide" evidence="3">
    <location>
        <begin position="1"/>
        <end position="30"/>
    </location>
</feature>
<feature type="region of interest" description="Disordered" evidence="2">
    <location>
        <begin position="160"/>
        <end position="187"/>
    </location>
</feature>
<dbReference type="EMBL" id="JAAGKO020000001">
    <property type="protein sequence ID" value="MDI5961158.1"/>
    <property type="molecule type" value="Genomic_DNA"/>
</dbReference>
<feature type="compositionally biased region" description="Low complexity" evidence="2">
    <location>
        <begin position="791"/>
        <end position="802"/>
    </location>
</feature>
<comment type="caution">
    <text evidence="5">The sequence shown here is derived from an EMBL/GenBank/DDBJ whole genome shotgun (WGS) entry which is preliminary data.</text>
</comment>
<evidence type="ECO:0000256" key="3">
    <source>
        <dbReference type="SAM" id="SignalP"/>
    </source>
</evidence>
<dbReference type="PANTHER" id="PTHR36842">
    <property type="entry name" value="PROTEIN TOLB HOMOLOG"/>
    <property type="match status" value="1"/>
</dbReference>
<name>A0ABT6VUM7_9ACTN</name>
<keyword evidence="3" id="KW-0732">Signal</keyword>
<feature type="compositionally biased region" description="Pro residues" evidence="2">
    <location>
        <begin position="803"/>
        <end position="842"/>
    </location>
</feature>
<dbReference type="InterPro" id="IPR013783">
    <property type="entry name" value="Ig-like_fold"/>
</dbReference>
<protein>
    <recommendedName>
        <fullName evidence="4">DUF11 domain-containing protein</fullName>
    </recommendedName>
</protein>
<dbReference type="InterPro" id="IPR006311">
    <property type="entry name" value="TAT_signal"/>
</dbReference>
<feature type="region of interest" description="Disordered" evidence="2">
    <location>
        <begin position="786"/>
        <end position="855"/>
    </location>
</feature>
<dbReference type="Pfam" id="PF01345">
    <property type="entry name" value="DUF11"/>
    <property type="match status" value="1"/>
</dbReference>
<dbReference type="PANTHER" id="PTHR36842:SF1">
    <property type="entry name" value="PROTEIN TOLB"/>
    <property type="match status" value="1"/>
</dbReference>
<evidence type="ECO:0000313" key="6">
    <source>
        <dbReference type="Proteomes" id="UP001156398"/>
    </source>
</evidence>